<feature type="domain" description="Vitamin D binding protein" evidence="5">
    <location>
        <begin position="17"/>
        <end position="76"/>
    </location>
</feature>
<evidence type="ECO:0000256" key="4">
    <source>
        <dbReference type="ARBA" id="ARBA00022737"/>
    </source>
</evidence>
<keyword evidence="7" id="KW-1185">Reference proteome</keyword>
<dbReference type="InterPro" id="IPR000264">
    <property type="entry name" value="ALB/AFP/VDB"/>
</dbReference>
<evidence type="ECO:0000259" key="5">
    <source>
        <dbReference type="Pfam" id="PF09164"/>
    </source>
</evidence>
<proteinExistence type="predicted"/>
<accession>A0ABQ9W411</accession>
<dbReference type="PANTHER" id="PTHR11385">
    <property type="entry name" value="SERUM ALBUMIN-RELATED"/>
    <property type="match status" value="1"/>
</dbReference>
<feature type="non-terminal residue" evidence="6">
    <location>
        <position position="1"/>
    </location>
</feature>
<dbReference type="PRINTS" id="PR00804">
    <property type="entry name" value="VITAMNDBNDNG"/>
</dbReference>
<keyword evidence="3" id="KW-0732">Signal</keyword>
<comment type="caution">
    <text evidence="6">The sequence shown here is derived from an EMBL/GenBank/DDBJ whole genome shotgun (WGS) entry which is preliminary data.</text>
</comment>
<keyword evidence="4" id="KW-0677">Repeat</keyword>
<evidence type="ECO:0000256" key="3">
    <source>
        <dbReference type="ARBA" id="ARBA00022729"/>
    </source>
</evidence>
<evidence type="ECO:0000313" key="6">
    <source>
        <dbReference type="EMBL" id="KAK2115824.1"/>
    </source>
</evidence>
<feature type="non-terminal residue" evidence="6">
    <location>
        <position position="77"/>
    </location>
</feature>
<dbReference type="Proteomes" id="UP001266305">
    <property type="component" value="Unassembled WGS sequence"/>
</dbReference>
<dbReference type="InterPro" id="IPR000213">
    <property type="entry name" value="VitD-bd"/>
</dbReference>
<dbReference type="SUPFAM" id="SSF48552">
    <property type="entry name" value="Serum albumin-like"/>
    <property type="match status" value="1"/>
</dbReference>
<reference evidence="6 7" key="1">
    <citation type="submission" date="2023-05" db="EMBL/GenBank/DDBJ databases">
        <title>B98-5 Cell Line De Novo Hybrid Assembly: An Optical Mapping Approach.</title>
        <authorList>
            <person name="Kananen K."/>
            <person name="Auerbach J.A."/>
            <person name="Kautto E."/>
            <person name="Blachly J.S."/>
        </authorList>
    </citation>
    <scope>NUCLEOTIDE SEQUENCE [LARGE SCALE GENOMIC DNA]</scope>
    <source>
        <strain evidence="6">B95-8</strain>
        <tissue evidence="6">Cell line</tissue>
    </source>
</reference>
<name>A0ABQ9W411_SAGOE</name>
<dbReference type="Gene3D" id="1.10.246.10">
    <property type="match status" value="1"/>
</dbReference>
<keyword evidence="2" id="KW-0964">Secreted</keyword>
<evidence type="ECO:0000256" key="1">
    <source>
        <dbReference type="ARBA" id="ARBA00004613"/>
    </source>
</evidence>
<sequence>GPLLKKELASFIDKGQELCADYSENTFTEYKKKLAERLGAKLPNVTPKELAELVDRRSDFASHCCSVNSPPLYCDSE</sequence>
<dbReference type="Pfam" id="PF09164">
    <property type="entry name" value="VitD-bind_III"/>
    <property type="match status" value="1"/>
</dbReference>
<dbReference type="PANTHER" id="PTHR11385:SF11">
    <property type="entry name" value="VITAMIN D-BINDING PROTEIN"/>
    <property type="match status" value="1"/>
</dbReference>
<gene>
    <name evidence="6" type="ORF">P7K49_006450</name>
</gene>
<protein>
    <recommendedName>
        <fullName evidence="5">Vitamin D binding protein domain-containing protein</fullName>
    </recommendedName>
</protein>
<organism evidence="6 7">
    <name type="scientific">Saguinus oedipus</name>
    <name type="common">Cotton-top tamarin</name>
    <name type="synonym">Oedipomidas oedipus</name>
    <dbReference type="NCBI Taxonomy" id="9490"/>
    <lineage>
        <taxon>Eukaryota</taxon>
        <taxon>Metazoa</taxon>
        <taxon>Chordata</taxon>
        <taxon>Craniata</taxon>
        <taxon>Vertebrata</taxon>
        <taxon>Euteleostomi</taxon>
        <taxon>Mammalia</taxon>
        <taxon>Eutheria</taxon>
        <taxon>Euarchontoglires</taxon>
        <taxon>Primates</taxon>
        <taxon>Haplorrhini</taxon>
        <taxon>Platyrrhini</taxon>
        <taxon>Cebidae</taxon>
        <taxon>Callitrichinae</taxon>
        <taxon>Saguinus</taxon>
    </lineage>
</organism>
<evidence type="ECO:0000256" key="2">
    <source>
        <dbReference type="ARBA" id="ARBA00022525"/>
    </source>
</evidence>
<comment type="subcellular location">
    <subcellularLocation>
        <location evidence="1">Secreted</location>
    </subcellularLocation>
</comment>
<evidence type="ECO:0000313" key="7">
    <source>
        <dbReference type="Proteomes" id="UP001266305"/>
    </source>
</evidence>
<dbReference type="InterPro" id="IPR015247">
    <property type="entry name" value="VitD-bind_III"/>
</dbReference>
<dbReference type="InterPro" id="IPR020858">
    <property type="entry name" value="Serum_albumin-like"/>
</dbReference>
<dbReference type="EMBL" id="JASSZA010000003">
    <property type="protein sequence ID" value="KAK2115824.1"/>
    <property type="molecule type" value="Genomic_DNA"/>
</dbReference>